<dbReference type="SUPFAM" id="SSF53850">
    <property type="entry name" value="Periplasmic binding protein-like II"/>
    <property type="match status" value="1"/>
</dbReference>
<organism evidence="2 3">
    <name type="scientific">Zooshikella ganghwensis</name>
    <dbReference type="NCBI Taxonomy" id="202772"/>
    <lineage>
        <taxon>Bacteria</taxon>
        <taxon>Pseudomonadati</taxon>
        <taxon>Pseudomonadota</taxon>
        <taxon>Gammaproteobacteria</taxon>
        <taxon>Oceanospirillales</taxon>
        <taxon>Zooshikellaceae</taxon>
        <taxon>Zooshikella</taxon>
    </lineage>
</organism>
<dbReference type="Gene3D" id="3.40.190.10">
    <property type="entry name" value="Periplasmic binding protein-like II"/>
    <property type="match status" value="2"/>
</dbReference>
<dbReference type="AlphaFoldDB" id="A0A4P9VKQ6"/>
<evidence type="ECO:0000313" key="2">
    <source>
        <dbReference type="EMBL" id="RDH42760.1"/>
    </source>
</evidence>
<dbReference type="Proteomes" id="UP000257039">
    <property type="component" value="Unassembled WGS sequence"/>
</dbReference>
<evidence type="ECO:0000313" key="3">
    <source>
        <dbReference type="Proteomes" id="UP000257039"/>
    </source>
</evidence>
<feature type="chain" id="PRO_5020350398" evidence="1">
    <location>
        <begin position="27"/>
        <end position="296"/>
    </location>
</feature>
<sequence length="296" mass="34322">MHVVKRWLSCTLSTLTLLGISFSANAVDSYVLPIVPARLEDVKELLTQALEITKESHGDYELRSTRARLTEDRMLVEIEKDRLINIAWSSTSQEREEKFYPIRIPLRKGLLGYRLSLANPEGQLKAHQVQTLADLQQLRIGQGQDWGDVKVYQANGIDPYKVFKFELLFTQLAKKRFDLLPLGVNEVHGILERRKVKHPNLSVENELVLYYPWPYYFFMSKSNAKLANRVEVGLNKLIANGTFNKIFYKYHRDKILRADLNNRRLIRLDNPELPAKTPLSNRALWFEPGDIITNML</sequence>
<name>A0A4P9VKQ6_9GAMM</name>
<protein>
    <submittedName>
        <fullName evidence="2">Amino acid ABC transporter substrate-binding protein</fullName>
    </submittedName>
</protein>
<dbReference type="RefSeq" id="WP_094786215.1">
    <property type="nucleotide sequence ID" value="NZ_NDXW01000001.1"/>
</dbReference>
<dbReference type="EMBL" id="NDXW01000001">
    <property type="protein sequence ID" value="RDH42760.1"/>
    <property type="molecule type" value="Genomic_DNA"/>
</dbReference>
<keyword evidence="3" id="KW-1185">Reference proteome</keyword>
<keyword evidence="1" id="KW-0732">Signal</keyword>
<reference evidence="2 3" key="1">
    <citation type="submission" date="2017-04" db="EMBL/GenBank/DDBJ databases">
        <title>Draft genome sequence of Zooshikella ganghwensis VG4 isolated from Red Sea sediments.</title>
        <authorList>
            <person name="Rehman Z."/>
            <person name="Alam I."/>
            <person name="Kamau A."/>
            <person name="Bajic V."/>
            <person name="Leiknes T."/>
        </authorList>
    </citation>
    <scope>NUCLEOTIDE SEQUENCE [LARGE SCALE GENOMIC DNA]</scope>
    <source>
        <strain evidence="2 3">VG4</strain>
    </source>
</reference>
<accession>A0A4P9VKQ6</accession>
<proteinExistence type="predicted"/>
<feature type="signal peptide" evidence="1">
    <location>
        <begin position="1"/>
        <end position="26"/>
    </location>
</feature>
<gene>
    <name evidence="2" type="ORF">B9G39_04445</name>
</gene>
<evidence type="ECO:0000256" key="1">
    <source>
        <dbReference type="SAM" id="SignalP"/>
    </source>
</evidence>
<comment type="caution">
    <text evidence="2">The sequence shown here is derived from an EMBL/GenBank/DDBJ whole genome shotgun (WGS) entry which is preliminary data.</text>
</comment>